<dbReference type="SUPFAM" id="SSF111126">
    <property type="entry name" value="Ligand-binding domain in the NO signalling and Golgi transport"/>
    <property type="match status" value="1"/>
</dbReference>
<keyword evidence="1" id="KW-0175">Coiled coil</keyword>
<dbReference type="InterPro" id="IPR002645">
    <property type="entry name" value="STAS_dom"/>
</dbReference>
<evidence type="ECO:0000313" key="5">
    <source>
        <dbReference type="Proteomes" id="UP001370348"/>
    </source>
</evidence>
<dbReference type="SUPFAM" id="SSF52091">
    <property type="entry name" value="SpoIIaa-like"/>
    <property type="match status" value="1"/>
</dbReference>
<evidence type="ECO:0000313" key="4">
    <source>
        <dbReference type="EMBL" id="WXB14497.1"/>
    </source>
</evidence>
<proteinExistence type="predicted"/>
<dbReference type="InterPro" id="IPR051932">
    <property type="entry name" value="Bact_StressResp_Reg"/>
</dbReference>
<dbReference type="EMBL" id="CP089984">
    <property type="protein sequence ID" value="WXB14497.1"/>
    <property type="molecule type" value="Genomic_DNA"/>
</dbReference>
<evidence type="ECO:0000256" key="2">
    <source>
        <dbReference type="SAM" id="MobiDB-lite"/>
    </source>
</evidence>
<keyword evidence="5" id="KW-1185">Reference proteome</keyword>
<dbReference type="Gene3D" id="3.30.750.24">
    <property type="entry name" value="STAS domain"/>
    <property type="match status" value="1"/>
</dbReference>
<dbReference type="PANTHER" id="PTHR33745:SF1">
    <property type="entry name" value="RSBT ANTAGONIST PROTEIN RSBS"/>
    <property type="match status" value="1"/>
</dbReference>
<feature type="region of interest" description="Disordered" evidence="2">
    <location>
        <begin position="375"/>
        <end position="394"/>
    </location>
</feature>
<dbReference type="CDD" id="cd07041">
    <property type="entry name" value="STAS_RsbR_RsbS_like"/>
    <property type="match status" value="1"/>
</dbReference>
<evidence type="ECO:0000256" key="1">
    <source>
        <dbReference type="SAM" id="Coils"/>
    </source>
</evidence>
<dbReference type="InterPro" id="IPR024096">
    <property type="entry name" value="NO_sig/Golgi_transp_ligand-bd"/>
</dbReference>
<evidence type="ECO:0000259" key="3">
    <source>
        <dbReference type="PROSITE" id="PS50801"/>
    </source>
</evidence>
<feature type="domain" description="STAS" evidence="3">
    <location>
        <begin position="256"/>
        <end position="367"/>
    </location>
</feature>
<dbReference type="Pfam" id="PF01740">
    <property type="entry name" value="STAS"/>
    <property type="match status" value="1"/>
</dbReference>
<dbReference type="Gene3D" id="3.30.1380.20">
    <property type="entry name" value="Trafficking protein particle complex subunit 3"/>
    <property type="match status" value="1"/>
</dbReference>
<protein>
    <submittedName>
        <fullName evidence="4">STAS domain-containing protein</fullName>
    </submittedName>
</protein>
<dbReference type="PROSITE" id="PS50801">
    <property type="entry name" value="STAS"/>
    <property type="match status" value="1"/>
</dbReference>
<dbReference type="PANTHER" id="PTHR33745">
    <property type="entry name" value="RSBT ANTAGONIST PROTEIN RSBS-RELATED"/>
    <property type="match status" value="1"/>
</dbReference>
<feature type="coiled-coil region" evidence="1">
    <location>
        <begin position="193"/>
        <end position="237"/>
    </location>
</feature>
<name>A0ABZ2LUA6_9BACT</name>
<dbReference type="RefSeq" id="WP_394824117.1">
    <property type="nucleotide sequence ID" value="NZ_CP089984.1"/>
</dbReference>
<dbReference type="Proteomes" id="UP001370348">
    <property type="component" value="Chromosome"/>
</dbReference>
<accession>A0ABZ2LUA6</accession>
<sequence>MATSTPGIENPQYMVGPLRFEWDQGRGLLLCEGIPLVAMTVETTMASFMAGIHKMVGTERFQLALYGAGEEVVENEWNVFFKPEPTFEAGVRRIGAAANLVGLGHWQLTYLNREKKEARFQVRNSWEALYQRALGVCWGTSSLAGRFAGFCSILFGTNCWAEQTAFLARGDEYDEFLVRPSTRTIAGQLDQLISNDKATRADLDAALERLKQEVHERKQAEERLKQEIHDRKQTEQLLLDKIEIIRRQEESIRAMSTPILQLWQGILALPVIGRVDSRRANQMLESLLDRIVRTQARFTILDLTGVDEIDTSAADHLLKVVRAASLLGTRCVVSGISPHMAQTIVGLELDLTELTAFSTLEAALRFALRTEQARQGIARPQPQAQSNGGPKPPT</sequence>
<dbReference type="InterPro" id="IPR036513">
    <property type="entry name" value="STAS_dom_sf"/>
</dbReference>
<organism evidence="4 5">
    <name type="scientific">Pendulispora albinea</name>
    <dbReference type="NCBI Taxonomy" id="2741071"/>
    <lineage>
        <taxon>Bacteria</taxon>
        <taxon>Pseudomonadati</taxon>
        <taxon>Myxococcota</taxon>
        <taxon>Myxococcia</taxon>
        <taxon>Myxococcales</taxon>
        <taxon>Sorangiineae</taxon>
        <taxon>Pendulisporaceae</taxon>
        <taxon>Pendulispora</taxon>
    </lineage>
</organism>
<gene>
    <name evidence="4" type="ORF">LZC94_42565</name>
</gene>
<reference evidence="4 5" key="1">
    <citation type="submission" date="2021-12" db="EMBL/GenBank/DDBJ databases">
        <title>Discovery of the Pendulisporaceae a myxobacterial family with distinct sporulation behavior and unique specialized metabolism.</title>
        <authorList>
            <person name="Garcia R."/>
            <person name="Popoff A."/>
            <person name="Bader C.D."/>
            <person name="Loehr J."/>
            <person name="Walesch S."/>
            <person name="Walt C."/>
            <person name="Boldt J."/>
            <person name="Bunk B."/>
            <person name="Haeckl F.J.F.P.J."/>
            <person name="Gunesch A.P."/>
            <person name="Birkelbach J."/>
            <person name="Nuebel U."/>
            <person name="Pietschmann T."/>
            <person name="Bach T."/>
            <person name="Mueller R."/>
        </authorList>
    </citation>
    <scope>NUCLEOTIDE SEQUENCE [LARGE SCALE GENOMIC DNA]</scope>
    <source>
        <strain evidence="4 5">MSr11954</strain>
    </source>
</reference>